<feature type="non-terminal residue" evidence="8">
    <location>
        <position position="1"/>
    </location>
</feature>
<comment type="similarity">
    <text evidence="2">Belongs to the zinc-containing alcohol dehydrogenase family.</text>
</comment>
<feature type="compositionally biased region" description="Low complexity" evidence="6">
    <location>
        <begin position="150"/>
        <end position="161"/>
    </location>
</feature>
<evidence type="ECO:0000313" key="9">
    <source>
        <dbReference type="Proteomes" id="UP001214441"/>
    </source>
</evidence>
<dbReference type="PANTHER" id="PTHR43161">
    <property type="entry name" value="SORBITOL DEHYDROGENASE"/>
    <property type="match status" value="1"/>
</dbReference>
<evidence type="ECO:0000313" key="8">
    <source>
        <dbReference type="EMBL" id="MDJ1137072.1"/>
    </source>
</evidence>
<evidence type="ECO:0000256" key="4">
    <source>
        <dbReference type="ARBA" id="ARBA00022833"/>
    </source>
</evidence>
<dbReference type="Gene3D" id="3.40.50.720">
    <property type="entry name" value="NAD(P)-binding Rossmann-like Domain"/>
    <property type="match status" value="1"/>
</dbReference>
<evidence type="ECO:0000256" key="2">
    <source>
        <dbReference type="ARBA" id="ARBA00008072"/>
    </source>
</evidence>
<comment type="caution">
    <text evidence="8">The sequence shown here is derived from an EMBL/GenBank/DDBJ whole genome shotgun (WGS) entry which is preliminary data.</text>
</comment>
<dbReference type="EMBL" id="JANCPR020000051">
    <property type="protein sequence ID" value="MDJ1137072.1"/>
    <property type="molecule type" value="Genomic_DNA"/>
</dbReference>
<keyword evidence="4" id="KW-0862">Zinc</keyword>
<dbReference type="InterPro" id="IPR036291">
    <property type="entry name" value="NAD(P)-bd_dom_sf"/>
</dbReference>
<dbReference type="SUPFAM" id="SSF51735">
    <property type="entry name" value="NAD(P)-binding Rossmann-fold domains"/>
    <property type="match status" value="1"/>
</dbReference>
<dbReference type="Proteomes" id="UP001214441">
    <property type="component" value="Unassembled WGS sequence"/>
</dbReference>
<sequence>RRYAARVDAVGVDEAGLRLALECGADAAYHADDAPAGAYSLIVEASGAASAFTGALRLAERGARVAVVGVAQEPVSFNPGELSLQGVDILGIQHGISHYDRTVSLFGSGVLDAGPLVAETFPASSVGEAFALLERGRTGPPKILLDFTDSPDSLRSPDSPDGAVGTA</sequence>
<evidence type="ECO:0000256" key="5">
    <source>
        <dbReference type="ARBA" id="ARBA00023002"/>
    </source>
</evidence>
<evidence type="ECO:0000259" key="7">
    <source>
        <dbReference type="Pfam" id="PF00107"/>
    </source>
</evidence>
<dbReference type="InterPro" id="IPR013149">
    <property type="entry name" value="ADH-like_C"/>
</dbReference>
<dbReference type="Gene3D" id="3.90.180.10">
    <property type="entry name" value="Medium-chain alcohol dehydrogenases, catalytic domain"/>
    <property type="match status" value="1"/>
</dbReference>
<keyword evidence="3" id="KW-0479">Metal-binding</keyword>
<comment type="cofactor">
    <cofactor evidence="1">
        <name>Zn(2+)</name>
        <dbReference type="ChEBI" id="CHEBI:29105"/>
    </cofactor>
</comment>
<gene>
    <name evidence="8" type="ORF">NMN56_035050</name>
</gene>
<reference evidence="8 9" key="1">
    <citation type="submission" date="2023-05" db="EMBL/GenBank/DDBJ databases">
        <title>Streptantibioticus silvisoli sp. nov., acidotolerant actinomycetes 1 from pine litter.</title>
        <authorList>
            <person name="Swiecimska M."/>
            <person name="Golinska P."/>
            <person name="Sangal V."/>
            <person name="Wachnowicz B."/>
            <person name="Goodfellow M."/>
        </authorList>
    </citation>
    <scope>NUCLEOTIDE SEQUENCE [LARGE SCALE GENOMIC DNA]</scope>
    <source>
        <strain evidence="8 9">DSM 42109</strain>
    </source>
</reference>
<feature type="domain" description="Alcohol dehydrogenase-like C-terminal" evidence="7">
    <location>
        <begin position="5"/>
        <end position="95"/>
    </location>
</feature>
<proteinExistence type="inferred from homology"/>
<accession>A0ABT7A6W4</accession>
<keyword evidence="9" id="KW-1185">Reference proteome</keyword>
<name>A0ABT7A6W4_9ACTN</name>
<evidence type="ECO:0000256" key="6">
    <source>
        <dbReference type="SAM" id="MobiDB-lite"/>
    </source>
</evidence>
<evidence type="ECO:0000256" key="3">
    <source>
        <dbReference type="ARBA" id="ARBA00022723"/>
    </source>
</evidence>
<feature type="region of interest" description="Disordered" evidence="6">
    <location>
        <begin position="144"/>
        <end position="167"/>
    </location>
</feature>
<keyword evidence="5" id="KW-0560">Oxidoreductase</keyword>
<organism evidence="8 9">
    <name type="scientific">Streptomyces iconiensis</name>
    <dbReference type="NCBI Taxonomy" id="1384038"/>
    <lineage>
        <taxon>Bacteria</taxon>
        <taxon>Bacillati</taxon>
        <taxon>Actinomycetota</taxon>
        <taxon>Actinomycetes</taxon>
        <taxon>Kitasatosporales</taxon>
        <taxon>Streptomycetaceae</taxon>
        <taxon>Streptomyces</taxon>
    </lineage>
</organism>
<evidence type="ECO:0000256" key="1">
    <source>
        <dbReference type="ARBA" id="ARBA00001947"/>
    </source>
</evidence>
<dbReference type="Pfam" id="PF00107">
    <property type="entry name" value="ADH_zinc_N"/>
    <property type="match status" value="1"/>
</dbReference>
<protein>
    <submittedName>
        <fullName evidence="8">Zinc-binding dehydrogenase</fullName>
    </submittedName>
</protein>
<dbReference type="RefSeq" id="WP_283742541.1">
    <property type="nucleotide sequence ID" value="NZ_JANCPR020000051.1"/>
</dbReference>